<comment type="caution">
    <text evidence="2">The sequence shown here is derived from an EMBL/GenBank/DDBJ whole genome shotgun (WGS) entry which is preliminary data.</text>
</comment>
<feature type="transmembrane region" description="Helical" evidence="1">
    <location>
        <begin position="48"/>
        <end position="73"/>
    </location>
</feature>
<name>A0A2T4Z6G7_9BACL</name>
<dbReference type="RefSeq" id="WP_107724389.1">
    <property type="nucleotide sequence ID" value="NZ_PZZP01000001.1"/>
</dbReference>
<feature type="transmembrane region" description="Helical" evidence="1">
    <location>
        <begin position="85"/>
        <end position="111"/>
    </location>
</feature>
<sequence length="112" mass="12876">MLRKWSIRLLIYLALTGFAFLIGIHFLQVDRGYPPSTDLEEQKQLYQLWVLAFTLLLVLPCMIYSVFGGIHVFQNGPRRYPCWQTAIVALLLTATTLLHGSLAGLAFIFWFQ</sequence>
<organism evidence="2 3">
    <name type="scientific">Desmospora activa DSM 45169</name>
    <dbReference type="NCBI Taxonomy" id="1121389"/>
    <lineage>
        <taxon>Bacteria</taxon>
        <taxon>Bacillati</taxon>
        <taxon>Bacillota</taxon>
        <taxon>Bacilli</taxon>
        <taxon>Bacillales</taxon>
        <taxon>Thermoactinomycetaceae</taxon>
        <taxon>Desmospora</taxon>
    </lineage>
</organism>
<keyword evidence="1" id="KW-0472">Membrane</keyword>
<feature type="transmembrane region" description="Helical" evidence="1">
    <location>
        <begin position="9"/>
        <end position="28"/>
    </location>
</feature>
<dbReference type="Proteomes" id="UP000241639">
    <property type="component" value="Unassembled WGS sequence"/>
</dbReference>
<gene>
    <name evidence="2" type="ORF">C8J48_0037</name>
</gene>
<keyword evidence="3" id="KW-1185">Reference proteome</keyword>
<evidence type="ECO:0000256" key="1">
    <source>
        <dbReference type="SAM" id="Phobius"/>
    </source>
</evidence>
<protein>
    <submittedName>
        <fullName evidence="2">Uncharacterized protein</fullName>
    </submittedName>
</protein>
<accession>A0A2T4Z6G7</accession>
<reference evidence="2 3" key="1">
    <citation type="submission" date="2018-04" db="EMBL/GenBank/DDBJ databases">
        <title>Genomic Encyclopedia of Archaeal and Bacterial Type Strains, Phase II (KMG-II): from individual species to whole genera.</title>
        <authorList>
            <person name="Goeker M."/>
        </authorList>
    </citation>
    <scope>NUCLEOTIDE SEQUENCE [LARGE SCALE GENOMIC DNA]</scope>
    <source>
        <strain evidence="2 3">DSM 45169</strain>
    </source>
</reference>
<proteinExistence type="predicted"/>
<keyword evidence="1" id="KW-0812">Transmembrane</keyword>
<evidence type="ECO:0000313" key="2">
    <source>
        <dbReference type="EMBL" id="PTM57489.1"/>
    </source>
</evidence>
<keyword evidence="1" id="KW-1133">Transmembrane helix</keyword>
<dbReference type="EMBL" id="PZZP01000001">
    <property type="protein sequence ID" value="PTM57489.1"/>
    <property type="molecule type" value="Genomic_DNA"/>
</dbReference>
<evidence type="ECO:0000313" key="3">
    <source>
        <dbReference type="Proteomes" id="UP000241639"/>
    </source>
</evidence>
<dbReference type="AlphaFoldDB" id="A0A2T4Z6G7"/>